<dbReference type="Proteomes" id="UP000838749">
    <property type="component" value="Unassembled WGS sequence"/>
</dbReference>
<keyword evidence="3" id="KW-1185">Reference proteome</keyword>
<evidence type="ECO:0000313" key="3">
    <source>
        <dbReference type="Proteomes" id="UP000838749"/>
    </source>
</evidence>
<evidence type="ECO:0000313" key="2">
    <source>
        <dbReference type="EMBL" id="CAH1057446.1"/>
    </source>
</evidence>
<protein>
    <submittedName>
        <fullName evidence="2">Uncharacterized protein</fullName>
    </submittedName>
</protein>
<keyword evidence="1" id="KW-1133">Transmembrane helix</keyword>
<dbReference type="EMBL" id="CAKMAB010000020">
    <property type="protein sequence ID" value="CAH1057446.1"/>
    <property type="molecule type" value="Genomic_DNA"/>
</dbReference>
<keyword evidence="1" id="KW-0472">Membrane</keyword>
<keyword evidence="1" id="KW-0812">Transmembrane</keyword>
<sequence>MRTVLRSQINSTSGWRRGNFLTRHRNDEPYYNAYEGYDGCRQHTELTQEHMIMEASIQGINDSYLVIVGIGILGLLLSFFIKRVGQAPDPEQEPEVKLKKIITKEA</sequence>
<gene>
    <name evidence="2" type="ORF">PAECIP111894_03604</name>
</gene>
<organism evidence="2 3">
    <name type="scientific">Paenibacillus pseudetheri</name>
    <dbReference type="NCBI Taxonomy" id="2897682"/>
    <lineage>
        <taxon>Bacteria</taxon>
        <taxon>Bacillati</taxon>
        <taxon>Bacillota</taxon>
        <taxon>Bacilli</taxon>
        <taxon>Bacillales</taxon>
        <taxon>Paenibacillaceae</taxon>
        <taxon>Paenibacillus</taxon>
    </lineage>
</organism>
<proteinExistence type="predicted"/>
<reference evidence="2" key="1">
    <citation type="submission" date="2021-12" db="EMBL/GenBank/DDBJ databases">
        <authorList>
            <person name="Criscuolo A."/>
        </authorList>
    </citation>
    <scope>NUCLEOTIDE SEQUENCE</scope>
    <source>
        <strain evidence="2">CIP111894</strain>
    </source>
</reference>
<feature type="transmembrane region" description="Helical" evidence="1">
    <location>
        <begin position="63"/>
        <end position="81"/>
    </location>
</feature>
<accession>A0ABN8FPD0</accession>
<evidence type="ECO:0000256" key="1">
    <source>
        <dbReference type="SAM" id="Phobius"/>
    </source>
</evidence>
<name>A0ABN8FPD0_9BACL</name>
<comment type="caution">
    <text evidence="2">The sequence shown here is derived from an EMBL/GenBank/DDBJ whole genome shotgun (WGS) entry which is preliminary data.</text>
</comment>